<protein>
    <submittedName>
        <fullName evidence="2">Radical SAM superfamily enzyme with C-terminal helix-hairpin-helix motif</fullName>
    </submittedName>
</protein>
<dbReference type="GO" id="GO:0051536">
    <property type="term" value="F:iron-sulfur cluster binding"/>
    <property type="evidence" value="ECO:0007669"/>
    <property type="project" value="InterPro"/>
</dbReference>
<dbReference type="SMART" id="SM00729">
    <property type="entry name" value="Elp3"/>
    <property type="match status" value="1"/>
</dbReference>
<feature type="domain" description="Radical SAM core" evidence="1">
    <location>
        <begin position="179"/>
        <end position="443"/>
    </location>
</feature>
<dbReference type="PANTHER" id="PTHR43324:SF1">
    <property type="entry name" value="RADICAL SAM CORE DOMAIN-CONTAINING PROTEIN"/>
    <property type="match status" value="1"/>
</dbReference>
<dbReference type="RefSeq" id="WP_121169659.1">
    <property type="nucleotide sequence ID" value="NZ_RBIE01000001.1"/>
</dbReference>
<dbReference type="InterPro" id="IPR006638">
    <property type="entry name" value="Elp3/MiaA/NifB-like_rSAM"/>
</dbReference>
<dbReference type="OrthoDB" id="3493141at2"/>
<dbReference type="EMBL" id="RBIE01000001">
    <property type="protein sequence ID" value="RKQ63412.1"/>
    <property type="molecule type" value="Genomic_DNA"/>
</dbReference>
<dbReference type="CDD" id="cd01335">
    <property type="entry name" value="Radical_SAM"/>
    <property type="match status" value="1"/>
</dbReference>
<dbReference type="SUPFAM" id="SSF102114">
    <property type="entry name" value="Radical SAM enzymes"/>
    <property type="match status" value="1"/>
</dbReference>
<dbReference type="SUPFAM" id="SSF81585">
    <property type="entry name" value="PsbU/PolX domain-like"/>
    <property type="match status" value="1"/>
</dbReference>
<keyword evidence="3" id="KW-1185">Reference proteome</keyword>
<organism evidence="2 3">
    <name type="scientific">Thermovibrio guaymasensis</name>
    <dbReference type="NCBI Taxonomy" id="240167"/>
    <lineage>
        <taxon>Bacteria</taxon>
        <taxon>Pseudomonadati</taxon>
        <taxon>Aquificota</taxon>
        <taxon>Aquificia</taxon>
        <taxon>Desulfurobacteriales</taxon>
        <taxon>Desulfurobacteriaceae</taxon>
        <taxon>Thermovibrio</taxon>
    </lineage>
</organism>
<dbReference type="SFLD" id="SFLDG01082">
    <property type="entry name" value="B12-binding_domain_containing"/>
    <property type="match status" value="1"/>
</dbReference>
<dbReference type="Pfam" id="PF04055">
    <property type="entry name" value="Radical_SAM"/>
    <property type="match status" value="1"/>
</dbReference>
<dbReference type="GO" id="GO:0003824">
    <property type="term" value="F:catalytic activity"/>
    <property type="evidence" value="ECO:0007669"/>
    <property type="project" value="InterPro"/>
</dbReference>
<dbReference type="Gene3D" id="3.30.750.200">
    <property type="match status" value="1"/>
</dbReference>
<dbReference type="PANTHER" id="PTHR43324">
    <property type="match status" value="1"/>
</dbReference>
<proteinExistence type="predicted"/>
<evidence type="ECO:0000313" key="2">
    <source>
        <dbReference type="EMBL" id="RKQ63412.1"/>
    </source>
</evidence>
<reference evidence="2 3" key="1">
    <citation type="submission" date="2018-10" db="EMBL/GenBank/DDBJ databases">
        <title>Genomic Encyclopedia of Type Strains, Phase IV (KMG-IV): sequencing the most valuable type-strain genomes for metagenomic binning, comparative biology and taxonomic classification.</title>
        <authorList>
            <person name="Goeker M."/>
        </authorList>
    </citation>
    <scope>NUCLEOTIDE SEQUENCE [LARGE SCALE GENOMIC DNA]</scope>
    <source>
        <strain evidence="2 3">DSM 15521</strain>
    </source>
</reference>
<dbReference type="AlphaFoldDB" id="A0A420W806"/>
<dbReference type="Proteomes" id="UP000280881">
    <property type="component" value="Unassembled WGS sequence"/>
</dbReference>
<gene>
    <name evidence="2" type="ORF">C7457_0283</name>
</gene>
<dbReference type="PROSITE" id="PS51918">
    <property type="entry name" value="RADICAL_SAM"/>
    <property type="match status" value="1"/>
</dbReference>
<sequence>MRVVIVDGYVDEPTCLGVPPYISTYVRYTAGALVAAGIPEESIDYFAIDQLRREPSLKESLFDADVIFLITGMTVPGRYLGGKPITEKEINEIGKIPTYKVVGGPIKFGFTLKGGTRAKELPFEGYQLICRGDVELAAYYLGKYLVEGRELPEGVFDQKRRAKHVNTFAPLGAFIVKKHFYFPNVICEIETFRGCERRRHCSYCTEGFYGSPDERELEKVVEEVKALYQNGVKYFRIGRQPNILGYKAVKTEGEFPKPNPEVICKLFREIREVGDIRTLHIDNVNAGTIDKHPNESKRALECIAKYDTEGDVAPFGLETADEKVIENNFLKVKPEGIKRAIRIVNEVGAFKEREDGLFKLLPGINFLVGLPGETKETFRKNVDFLKSVLDEGLLVRRVNIRQVMVFEGTPISEMVKRTKTKYRKEYERFKEWVREEFDLPMMKRVFPTGTVIKDVLLEAYDGGHTLGRQIGSYPVLVRIPERMELFSKVNVIVVGHRERSVIGIPIPIEINSISLKLLSYIPGISKKTATEIILKRPFKDSLELLSLFPQLEPLAKHISFKEGAQAPT</sequence>
<dbReference type="Gene3D" id="3.30.750.210">
    <property type="match status" value="1"/>
</dbReference>
<name>A0A420W806_9BACT</name>
<dbReference type="InterPro" id="IPR007197">
    <property type="entry name" value="rSAM"/>
</dbReference>
<comment type="caution">
    <text evidence="2">The sequence shown here is derived from an EMBL/GenBank/DDBJ whole genome shotgun (WGS) entry which is preliminary data.</text>
</comment>
<accession>A0A420W806</accession>
<evidence type="ECO:0000313" key="3">
    <source>
        <dbReference type="Proteomes" id="UP000280881"/>
    </source>
</evidence>
<dbReference type="SFLD" id="SFLDS00029">
    <property type="entry name" value="Radical_SAM"/>
    <property type="match status" value="1"/>
</dbReference>
<evidence type="ECO:0000259" key="1">
    <source>
        <dbReference type="PROSITE" id="PS51918"/>
    </source>
</evidence>
<dbReference type="InterPro" id="IPR058240">
    <property type="entry name" value="rSAM_sf"/>
</dbReference>